<dbReference type="GO" id="GO:0004222">
    <property type="term" value="F:metalloendopeptidase activity"/>
    <property type="evidence" value="ECO:0007669"/>
    <property type="project" value="InterPro"/>
</dbReference>
<dbReference type="InterPro" id="IPR037219">
    <property type="entry name" value="Peptidase_M41-like"/>
</dbReference>
<evidence type="ECO:0000256" key="16">
    <source>
        <dbReference type="ARBA" id="ARBA00023136"/>
    </source>
</evidence>
<dbReference type="STRING" id="75913.A0A0K0F5G4"/>
<evidence type="ECO:0000256" key="11">
    <source>
        <dbReference type="ARBA" id="ARBA00022833"/>
    </source>
</evidence>
<dbReference type="GO" id="GO:0046872">
    <property type="term" value="F:metal ion binding"/>
    <property type="evidence" value="ECO:0007669"/>
    <property type="project" value="UniProtKB-KW"/>
</dbReference>
<proteinExistence type="inferred from homology"/>
<accession>A0A0K0F5G4</accession>
<feature type="compositionally biased region" description="Basic and acidic residues" evidence="17">
    <location>
        <begin position="89"/>
        <end position="101"/>
    </location>
</feature>
<keyword evidence="11" id="KW-0862">Zinc</keyword>
<keyword evidence="9" id="KW-0547">Nucleotide-binding</keyword>
<dbReference type="AlphaFoldDB" id="A0A0K0F5G4"/>
<keyword evidence="14 18" id="KW-1133">Transmembrane helix</keyword>
<reference evidence="21" key="2">
    <citation type="submission" date="2015-08" db="UniProtKB">
        <authorList>
            <consortium name="WormBaseParasite"/>
        </authorList>
    </citation>
    <scope>IDENTIFICATION</scope>
</reference>
<dbReference type="FunFam" id="1.10.8.60:FF:000019">
    <property type="entry name" value="AFG3-like AAA ATPase 2"/>
    <property type="match status" value="1"/>
</dbReference>
<dbReference type="NCBIfam" id="TIGR01241">
    <property type="entry name" value="FtsH_fam"/>
    <property type="match status" value="1"/>
</dbReference>
<feature type="region of interest" description="Disordered" evidence="17">
    <location>
        <begin position="71"/>
        <end position="101"/>
    </location>
</feature>
<keyword evidence="13" id="KW-0809">Transit peptide</keyword>
<dbReference type="Gene3D" id="3.40.50.300">
    <property type="entry name" value="P-loop containing nucleotide triphosphate hydrolases"/>
    <property type="match status" value="1"/>
</dbReference>
<comment type="subcellular location">
    <subcellularLocation>
        <location evidence="2">Membrane</location>
        <topology evidence="2">Multi-pass membrane protein</topology>
    </subcellularLocation>
    <subcellularLocation>
        <location evidence="3">Mitochondrion</location>
    </subcellularLocation>
</comment>
<evidence type="ECO:0000256" key="9">
    <source>
        <dbReference type="ARBA" id="ARBA00022741"/>
    </source>
</evidence>
<evidence type="ECO:0000256" key="1">
    <source>
        <dbReference type="ARBA" id="ARBA00001947"/>
    </source>
</evidence>
<keyword evidence="15" id="KW-0482">Metalloprotease</keyword>
<protein>
    <submittedName>
        <fullName evidence="21">Paraplegin (inferred by orthology to a human protein)</fullName>
    </submittedName>
</protein>
<evidence type="ECO:0000256" key="3">
    <source>
        <dbReference type="ARBA" id="ARBA00004173"/>
    </source>
</evidence>
<dbReference type="InterPro" id="IPR050928">
    <property type="entry name" value="ATP-dep_Zn_Metalloprotease"/>
</dbReference>
<dbReference type="GO" id="GO:0005745">
    <property type="term" value="C:m-AAA complex"/>
    <property type="evidence" value="ECO:0007669"/>
    <property type="project" value="TreeGrafter"/>
</dbReference>
<reference evidence="20" key="1">
    <citation type="submission" date="2014-07" db="EMBL/GenBank/DDBJ databases">
        <authorList>
            <person name="Martin A.A"/>
            <person name="De Silva N."/>
        </authorList>
    </citation>
    <scope>NUCLEOTIDE SEQUENCE</scope>
</reference>
<evidence type="ECO:0000256" key="15">
    <source>
        <dbReference type="ARBA" id="ARBA00023049"/>
    </source>
</evidence>
<evidence type="ECO:0000256" key="14">
    <source>
        <dbReference type="ARBA" id="ARBA00022989"/>
    </source>
</evidence>
<dbReference type="WBParaSite" id="SVE_0405500.1">
    <property type="protein sequence ID" value="SVE_0405500.1"/>
    <property type="gene ID" value="SVE_0405500"/>
</dbReference>
<dbReference type="Pfam" id="PF01434">
    <property type="entry name" value="Peptidase_M41"/>
    <property type="match status" value="1"/>
</dbReference>
<evidence type="ECO:0000256" key="5">
    <source>
        <dbReference type="ARBA" id="ARBA00010550"/>
    </source>
</evidence>
<evidence type="ECO:0000256" key="7">
    <source>
        <dbReference type="ARBA" id="ARBA00022692"/>
    </source>
</evidence>
<dbReference type="GO" id="GO:0004176">
    <property type="term" value="F:ATP-dependent peptidase activity"/>
    <property type="evidence" value="ECO:0007669"/>
    <property type="project" value="InterPro"/>
</dbReference>
<dbReference type="Gene3D" id="1.20.58.760">
    <property type="entry name" value="Peptidase M41"/>
    <property type="match status" value="1"/>
</dbReference>
<keyword evidence="10" id="KW-0378">Hydrolase</keyword>
<dbReference type="InterPro" id="IPR003593">
    <property type="entry name" value="AAA+_ATPase"/>
</dbReference>
<keyword evidence="16 18" id="KW-0472">Membrane</keyword>
<evidence type="ECO:0000256" key="2">
    <source>
        <dbReference type="ARBA" id="ARBA00004141"/>
    </source>
</evidence>
<dbReference type="PANTHER" id="PTHR43655">
    <property type="entry name" value="ATP-DEPENDENT PROTEASE"/>
    <property type="match status" value="1"/>
</dbReference>
<feature type="transmembrane region" description="Helical" evidence="18">
    <location>
        <begin position="232"/>
        <end position="250"/>
    </location>
</feature>
<dbReference type="InterPro" id="IPR000642">
    <property type="entry name" value="Peptidase_M41"/>
</dbReference>
<evidence type="ECO:0000256" key="6">
    <source>
        <dbReference type="ARBA" id="ARBA00022670"/>
    </source>
</evidence>
<comment type="similarity">
    <text evidence="4">In the C-terminal section; belongs to the peptidase M41 family.</text>
</comment>
<dbReference type="FunFam" id="3.40.50.300:FF:000277">
    <property type="entry name" value="ATP-dependent zinc metalloprotease FtsH"/>
    <property type="match status" value="1"/>
</dbReference>
<evidence type="ECO:0000313" key="21">
    <source>
        <dbReference type="WBParaSite" id="SVE_0405500.1"/>
    </source>
</evidence>
<organism evidence="20 21">
    <name type="scientific">Strongyloides venezuelensis</name>
    <name type="common">Threadworm</name>
    <dbReference type="NCBI Taxonomy" id="75913"/>
    <lineage>
        <taxon>Eukaryota</taxon>
        <taxon>Metazoa</taxon>
        <taxon>Ecdysozoa</taxon>
        <taxon>Nematoda</taxon>
        <taxon>Chromadorea</taxon>
        <taxon>Rhabditida</taxon>
        <taxon>Tylenchina</taxon>
        <taxon>Panagrolaimomorpha</taxon>
        <taxon>Strongyloidoidea</taxon>
        <taxon>Strongyloididae</taxon>
        <taxon>Strongyloides</taxon>
    </lineage>
</organism>
<dbReference type="Pfam" id="PF00004">
    <property type="entry name" value="AAA"/>
    <property type="match status" value="1"/>
</dbReference>
<dbReference type="PANTHER" id="PTHR43655:SF8">
    <property type="entry name" value="PARAPLEGIN"/>
    <property type="match status" value="1"/>
</dbReference>
<evidence type="ECO:0000256" key="17">
    <source>
        <dbReference type="SAM" id="MobiDB-lite"/>
    </source>
</evidence>
<dbReference type="HAMAP" id="MF_01458">
    <property type="entry name" value="FtsH"/>
    <property type="match status" value="1"/>
</dbReference>
<evidence type="ECO:0000256" key="18">
    <source>
        <dbReference type="SAM" id="Phobius"/>
    </source>
</evidence>
<feature type="transmembrane region" description="Helical" evidence="18">
    <location>
        <begin position="111"/>
        <end position="131"/>
    </location>
</feature>
<feature type="compositionally biased region" description="Basic and acidic residues" evidence="17">
    <location>
        <begin position="71"/>
        <end position="81"/>
    </location>
</feature>
<feature type="domain" description="AAA+ ATPase" evidence="19">
    <location>
        <begin position="319"/>
        <end position="461"/>
    </location>
</feature>
<dbReference type="InterPro" id="IPR003959">
    <property type="entry name" value="ATPase_AAA_core"/>
</dbReference>
<evidence type="ECO:0000256" key="4">
    <source>
        <dbReference type="ARBA" id="ARBA00010044"/>
    </source>
</evidence>
<sequence>MLRSIKRLHNLSGIPSIITKNNSFQNYLEIFQIKYDSLYKIASSPIVLARNKRLTSKNYEKRRERIQQIKDNLEKHEDKSSNKSSNSNDDSKENDKKDPNEKNKKIISKTLSTFSKGLNIFLFGYGFYFMFIKDHKSSAENITISQNEFISMILPSGKVYQIIITPENNEAYAFVYTKAELQDGSLLQPRYKIELSDLNKFEDDIRKTEIKCGIEPSNWVEIKFKRFDDELFSLKIFLTCMIISLAYLFLKKTGKIQPMGPFSAMQKAKIKIYDPNIKGANLDTKFKDVAGIHEAKVEIMEFLDYLKNPSKYTRLGAKLPKGAIMTGPPGCGKTLLAKALAAESNVPFLNINGTEFVEMIGGLGASRVRDLFKEAKKRAPCIIYIDEIDTIGKKRHEGNSSFSSGDSEIEQTLNQLLVEMDGMGSGNGIVVFASTNRPDILDKALMRPGRFDRHISIDLPTNIERKELFELYLKKIKLDSAPSFYSGRLAQMTPGMSGADISNIVNEAAINAASNMKKVVTAKELNYALERVLAGPEKKTKTLVKEERETVAYHEAGHALVGWLLEHTDALLKVTILPRTSAALGFAQYTPRDKKLFTKEELFDRMCMMLGGRAAENIFFNRITTGAQDDLDKVTKQAYAQVKIYGMSSRVGPLSFSPDQSLANPDFAKKMYGNELARIIDSEAKELVSKAYYTAEKLIKENMDKLNILAKELLTKDSLSYEDVKRLIGPPPFGDKNVIEIVEQSLPDLEKKN</sequence>
<dbReference type="InterPro" id="IPR027417">
    <property type="entry name" value="P-loop_NTPase"/>
</dbReference>
<evidence type="ECO:0000256" key="8">
    <source>
        <dbReference type="ARBA" id="ARBA00022723"/>
    </source>
</evidence>
<dbReference type="InterPro" id="IPR041569">
    <property type="entry name" value="AAA_lid_3"/>
</dbReference>
<dbReference type="Gene3D" id="1.10.8.60">
    <property type="match status" value="1"/>
</dbReference>
<evidence type="ECO:0000259" key="19">
    <source>
        <dbReference type="SMART" id="SM00382"/>
    </source>
</evidence>
<evidence type="ECO:0000256" key="10">
    <source>
        <dbReference type="ARBA" id="ARBA00022801"/>
    </source>
</evidence>
<keyword evidence="12" id="KW-0067">ATP-binding</keyword>
<dbReference type="SMART" id="SM00382">
    <property type="entry name" value="AAA"/>
    <property type="match status" value="1"/>
</dbReference>
<comment type="similarity">
    <text evidence="5">In the N-terminal section; belongs to the AAA ATPase family.</text>
</comment>
<keyword evidence="20" id="KW-1185">Reference proteome</keyword>
<evidence type="ECO:0000256" key="12">
    <source>
        <dbReference type="ARBA" id="ARBA00022840"/>
    </source>
</evidence>
<dbReference type="SUPFAM" id="SSF52540">
    <property type="entry name" value="P-loop containing nucleoside triphosphate hydrolases"/>
    <property type="match status" value="1"/>
</dbReference>
<dbReference type="CDD" id="cd19501">
    <property type="entry name" value="RecA-like_FtsH"/>
    <property type="match status" value="1"/>
</dbReference>
<dbReference type="SUPFAM" id="SSF140990">
    <property type="entry name" value="FtsH protease domain-like"/>
    <property type="match status" value="1"/>
</dbReference>
<dbReference type="FunFam" id="1.20.58.760:FF:000003">
    <property type="entry name" value="AFG3-like AAA ATPase 2"/>
    <property type="match status" value="1"/>
</dbReference>
<dbReference type="InterPro" id="IPR005936">
    <property type="entry name" value="FtsH"/>
</dbReference>
<dbReference type="GO" id="GO:0016887">
    <property type="term" value="F:ATP hydrolysis activity"/>
    <property type="evidence" value="ECO:0007669"/>
    <property type="project" value="InterPro"/>
</dbReference>
<name>A0A0K0F5G4_STRVS</name>
<dbReference type="Proteomes" id="UP000035680">
    <property type="component" value="Unassembled WGS sequence"/>
</dbReference>
<keyword evidence="6" id="KW-0645">Protease</keyword>
<evidence type="ECO:0000256" key="13">
    <source>
        <dbReference type="ARBA" id="ARBA00022946"/>
    </source>
</evidence>
<keyword evidence="8" id="KW-0479">Metal-binding</keyword>
<dbReference type="GO" id="GO:0034982">
    <property type="term" value="P:mitochondrial protein processing"/>
    <property type="evidence" value="ECO:0007669"/>
    <property type="project" value="TreeGrafter"/>
</dbReference>
<dbReference type="GO" id="GO:0005524">
    <property type="term" value="F:ATP binding"/>
    <property type="evidence" value="ECO:0007669"/>
    <property type="project" value="UniProtKB-KW"/>
</dbReference>
<dbReference type="Gene3D" id="3.40.1690.20">
    <property type="match status" value="1"/>
</dbReference>
<comment type="cofactor">
    <cofactor evidence="1">
        <name>Zn(2+)</name>
        <dbReference type="ChEBI" id="CHEBI:29105"/>
    </cofactor>
</comment>
<evidence type="ECO:0000313" key="20">
    <source>
        <dbReference type="Proteomes" id="UP000035680"/>
    </source>
</evidence>
<dbReference type="Pfam" id="PF17862">
    <property type="entry name" value="AAA_lid_3"/>
    <property type="match status" value="1"/>
</dbReference>
<keyword evidence="7 18" id="KW-0812">Transmembrane</keyword>